<name>A0A6A4SX39_SCOMX</name>
<protein>
    <submittedName>
        <fullName evidence="1">Uncharacterized protein</fullName>
    </submittedName>
</protein>
<proteinExistence type="predicted"/>
<accession>A0A6A4SX39</accession>
<organism evidence="1 2">
    <name type="scientific">Scophthalmus maximus</name>
    <name type="common">Turbot</name>
    <name type="synonym">Psetta maxima</name>
    <dbReference type="NCBI Taxonomy" id="52904"/>
    <lineage>
        <taxon>Eukaryota</taxon>
        <taxon>Metazoa</taxon>
        <taxon>Chordata</taxon>
        <taxon>Craniata</taxon>
        <taxon>Vertebrata</taxon>
        <taxon>Euteleostomi</taxon>
        <taxon>Actinopterygii</taxon>
        <taxon>Neopterygii</taxon>
        <taxon>Teleostei</taxon>
        <taxon>Neoteleostei</taxon>
        <taxon>Acanthomorphata</taxon>
        <taxon>Carangaria</taxon>
        <taxon>Pleuronectiformes</taxon>
        <taxon>Pleuronectoidei</taxon>
        <taxon>Scophthalmidae</taxon>
        <taxon>Scophthalmus</taxon>
    </lineage>
</organism>
<evidence type="ECO:0000313" key="2">
    <source>
        <dbReference type="Proteomes" id="UP000438429"/>
    </source>
</evidence>
<reference evidence="1 2" key="1">
    <citation type="submission" date="2019-06" db="EMBL/GenBank/DDBJ databases">
        <title>Draft genomes of female and male turbot (Scophthalmus maximus).</title>
        <authorList>
            <person name="Xu H."/>
            <person name="Xu X.-W."/>
            <person name="Shao C."/>
            <person name="Chen S."/>
        </authorList>
    </citation>
    <scope>NUCLEOTIDE SEQUENCE [LARGE SCALE GENOMIC DNA]</scope>
    <source>
        <strain evidence="1">Ysfricsl-2016a</strain>
        <tissue evidence="1">Blood</tissue>
    </source>
</reference>
<dbReference type="Proteomes" id="UP000438429">
    <property type="component" value="Unassembled WGS sequence"/>
</dbReference>
<comment type="caution">
    <text evidence="1">The sequence shown here is derived from an EMBL/GenBank/DDBJ whole genome shotgun (WGS) entry which is preliminary data.</text>
</comment>
<sequence length="88" mass="10384">MSTRPLDDNHFILQLHKSHPVFQLLSTDEMKSVMCGDERSHVDRQPRASQKELFMFYSFVQCEVHRSTVCDLQYSCYTLITYGIKMFS</sequence>
<gene>
    <name evidence="1" type="ORF">F2P81_010986</name>
</gene>
<dbReference type="AlphaFoldDB" id="A0A6A4SX39"/>
<evidence type="ECO:0000313" key="1">
    <source>
        <dbReference type="EMBL" id="KAF0035674.1"/>
    </source>
</evidence>
<dbReference type="EMBL" id="VEVO01000010">
    <property type="protein sequence ID" value="KAF0035674.1"/>
    <property type="molecule type" value="Genomic_DNA"/>
</dbReference>